<protein>
    <submittedName>
        <fullName evidence="2">Antibiotic biosynthesis monooxygenase</fullName>
    </submittedName>
</protein>
<dbReference type="PROSITE" id="PS51725">
    <property type="entry name" value="ABM"/>
    <property type="match status" value="1"/>
</dbReference>
<reference evidence="2 3" key="1">
    <citation type="submission" date="2019-12" db="EMBL/GenBank/DDBJ databases">
        <title>Nitratireductor arenosus sp. nov., Isolated from sea sand, Jeju island, South Korea.</title>
        <authorList>
            <person name="Kim W."/>
        </authorList>
    </citation>
    <scope>NUCLEOTIDE SEQUENCE [LARGE SCALE GENOMIC DNA]</scope>
    <source>
        <strain evidence="2 3">CAU 1489</strain>
    </source>
</reference>
<organism evidence="2 3">
    <name type="scientific">Nitratireductor arenosus</name>
    <dbReference type="NCBI Taxonomy" id="2682096"/>
    <lineage>
        <taxon>Bacteria</taxon>
        <taxon>Pseudomonadati</taxon>
        <taxon>Pseudomonadota</taxon>
        <taxon>Alphaproteobacteria</taxon>
        <taxon>Hyphomicrobiales</taxon>
        <taxon>Phyllobacteriaceae</taxon>
        <taxon>Nitratireductor</taxon>
    </lineage>
</organism>
<accession>A0A844QH74</accession>
<sequence>MYIAMNRFKVKTGSEADFEQVWKGRDSSLSEMNGFKSFHLLRGARNEDEGYTLFASHTVWASHEDFLAWTKSQQFRDAHKNAGSNTPLYLGHPQFEGFSVVEGA</sequence>
<evidence type="ECO:0000313" key="2">
    <source>
        <dbReference type="EMBL" id="MVA97373.1"/>
    </source>
</evidence>
<keyword evidence="3" id="KW-1185">Reference proteome</keyword>
<dbReference type="GO" id="GO:0004497">
    <property type="term" value="F:monooxygenase activity"/>
    <property type="evidence" value="ECO:0007669"/>
    <property type="project" value="UniProtKB-KW"/>
</dbReference>
<evidence type="ECO:0000313" key="3">
    <source>
        <dbReference type="Proteomes" id="UP000463224"/>
    </source>
</evidence>
<dbReference type="SUPFAM" id="SSF54909">
    <property type="entry name" value="Dimeric alpha+beta barrel"/>
    <property type="match status" value="1"/>
</dbReference>
<keyword evidence="2" id="KW-0560">Oxidoreductase</keyword>
<dbReference type="PANTHER" id="PTHR34474:SF2">
    <property type="entry name" value="SIGNAL TRANSDUCTION PROTEIN TRAP"/>
    <property type="match status" value="1"/>
</dbReference>
<dbReference type="Pfam" id="PF03992">
    <property type="entry name" value="ABM"/>
    <property type="match status" value="1"/>
</dbReference>
<gene>
    <name evidence="2" type="ORF">GN330_08945</name>
</gene>
<dbReference type="PANTHER" id="PTHR34474">
    <property type="entry name" value="SIGNAL TRANSDUCTION PROTEIN TRAP"/>
    <property type="match status" value="1"/>
</dbReference>
<dbReference type="Gene3D" id="3.30.70.100">
    <property type="match status" value="1"/>
</dbReference>
<dbReference type="EMBL" id="WPHG01000002">
    <property type="protein sequence ID" value="MVA97373.1"/>
    <property type="molecule type" value="Genomic_DNA"/>
</dbReference>
<dbReference type="InterPro" id="IPR007138">
    <property type="entry name" value="ABM_dom"/>
</dbReference>
<proteinExistence type="predicted"/>
<comment type="caution">
    <text evidence="2">The sequence shown here is derived from an EMBL/GenBank/DDBJ whole genome shotgun (WGS) entry which is preliminary data.</text>
</comment>
<dbReference type="AlphaFoldDB" id="A0A844QH74"/>
<keyword evidence="2" id="KW-0503">Monooxygenase</keyword>
<feature type="domain" description="ABM" evidence="1">
    <location>
        <begin position="2"/>
        <end position="101"/>
    </location>
</feature>
<dbReference type="RefSeq" id="WP_156712339.1">
    <property type="nucleotide sequence ID" value="NZ_WPHG01000002.1"/>
</dbReference>
<name>A0A844QH74_9HYPH</name>
<dbReference type="InterPro" id="IPR050404">
    <property type="entry name" value="Heme-degrading_MO"/>
</dbReference>
<dbReference type="InterPro" id="IPR011008">
    <property type="entry name" value="Dimeric_a/b-barrel"/>
</dbReference>
<dbReference type="Proteomes" id="UP000463224">
    <property type="component" value="Unassembled WGS sequence"/>
</dbReference>
<evidence type="ECO:0000259" key="1">
    <source>
        <dbReference type="PROSITE" id="PS51725"/>
    </source>
</evidence>